<reference evidence="2" key="1">
    <citation type="submission" date="2022-05" db="EMBL/GenBank/DDBJ databases">
        <title>Novel bacterial taxa in a minimal lignocellulolytic consortium and its capacity to transform plastics disclosed by genome-resolved metagenomics.</title>
        <authorList>
            <person name="Rodriguez C.A.D."/>
            <person name="Diaz-Garcia L."/>
            <person name="Herrera K."/>
            <person name="Tarazona N.A."/>
            <person name="Sproer C."/>
            <person name="Overmann J."/>
            <person name="Jimenez D.J."/>
        </authorList>
    </citation>
    <scope>NUCLEOTIDE SEQUENCE</scope>
    <source>
        <strain evidence="2">MAG5</strain>
    </source>
</reference>
<dbReference type="EMBL" id="CP097899">
    <property type="protein sequence ID" value="URN94526.1"/>
    <property type="molecule type" value="Genomic_DNA"/>
</dbReference>
<sequence>MDMKTLTYMKERVEKAEELVKLINNLKEKIAIVKSDRLKNIKIQFDSSDFATSEWGSKRVSLLHANIEAHMINAFIDATEEEIAILEKELAEL</sequence>
<evidence type="ECO:0000313" key="2">
    <source>
        <dbReference type="EMBL" id="URN94526.1"/>
    </source>
</evidence>
<protein>
    <submittedName>
        <fullName evidence="2">Uncharacterized protein</fullName>
    </submittedName>
</protein>
<gene>
    <name evidence="2" type="ORF">NAG76_22360</name>
</gene>
<proteinExistence type="predicted"/>
<feature type="coiled-coil region" evidence="1">
    <location>
        <begin position="9"/>
        <end position="36"/>
    </location>
</feature>
<dbReference type="Proteomes" id="UP001056756">
    <property type="component" value="Chromosome"/>
</dbReference>
<accession>A0A9J6ZEE9</accession>
<evidence type="ECO:0000256" key="1">
    <source>
        <dbReference type="SAM" id="Coils"/>
    </source>
</evidence>
<keyword evidence="1" id="KW-0175">Coiled coil</keyword>
<evidence type="ECO:0000313" key="3">
    <source>
        <dbReference type="Proteomes" id="UP001056756"/>
    </source>
</evidence>
<dbReference type="AlphaFoldDB" id="A0A9J6ZEE9"/>
<name>A0A9J6ZEE9_9BACL</name>
<organism evidence="2 3">
    <name type="scientific">Candidatus Pristimantibacillus lignocellulolyticus</name>
    <dbReference type="NCBI Taxonomy" id="2994561"/>
    <lineage>
        <taxon>Bacteria</taxon>
        <taxon>Bacillati</taxon>
        <taxon>Bacillota</taxon>
        <taxon>Bacilli</taxon>
        <taxon>Bacillales</taxon>
        <taxon>Paenibacillaceae</taxon>
        <taxon>Candidatus Pristimantibacillus</taxon>
    </lineage>
</organism>
<dbReference type="KEGG" id="plig:NAG76_22360"/>